<dbReference type="PANTHER" id="PTHR11431">
    <property type="entry name" value="FERRITIN"/>
    <property type="match status" value="1"/>
</dbReference>
<proteinExistence type="inferred from homology"/>
<dbReference type="InterPro" id="IPR041719">
    <property type="entry name" value="Ferritin_prok"/>
</dbReference>
<dbReference type="RefSeq" id="WP_011823547.1">
    <property type="nucleotide sequence ID" value="NC_008819.1"/>
</dbReference>
<evidence type="ECO:0000256" key="2">
    <source>
        <dbReference type="ARBA" id="ARBA00022723"/>
    </source>
</evidence>
<dbReference type="InterPro" id="IPR009040">
    <property type="entry name" value="Ferritin-like_diiron"/>
</dbReference>
<comment type="catalytic activity">
    <reaction evidence="6">
        <text>4 Fe(2+) + O2 + 6 H2O = 4 iron(III) oxide-hydroxide + 12 H(+)</text>
        <dbReference type="Rhea" id="RHEA:11972"/>
        <dbReference type="ChEBI" id="CHEBI:15377"/>
        <dbReference type="ChEBI" id="CHEBI:15378"/>
        <dbReference type="ChEBI" id="CHEBI:15379"/>
        <dbReference type="ChEBI" id="CHEBI:29033"/>
        <dbReference type="ChEBI" id="CHEBI:78619"/>
        <dbReference type="EC" id="1.16.3.2"/>
    </reaction>
</comment>
<feature type="binding site" evidence="5">
    <location>
        <position position="75"/>
    </location>
    <ligand>
        <name>Fe cation</name>
        <dbReference type="ChEBI" id="CHEBI:24875"/>
        <label>1</label>
    </ligand>
</feature>
<dbReference type="CDD" id="cd01055">
    <property type="entry name" value="Nonheme_Ferritin"/>
    <property type="match status" value="1"/>
</dbReference>
<dbReference type="Proteomes" id="UP000002592">
    <property type="component" value="Chromosome"/>
</dbReference>
<dbReference type="GO" id="GO:0008198">
    <property type="term" value="F:ferrous iron binding"/>
    <property type="evidence" value="ECO:0007669"/>
    <property type="project" value="TreeGrafter"/>
</dbReference>
<dbReference type="eggNOG" id="COG1528">
    <property type="taxonomic scope" value="Bacteria"/>
</dbReference>
<sequence>MQLSTSNSIGLNVGPSGRAIAQPMDVDLLEALYQHTSLERVSSAQYLAMSLWFLERELRGFSSFFKKESLSEQEHGFNFAKYMIARGQTVELEEVTKPIQEWKTVQELVTLSFQMESDVTTSVQQLYSLAERSNDTRTTVFLDPVIDEQIKAEDEMAYLLGKVKFANNDPSALFIIDNELKIN</sequence>
<dbReference type="GO" id="GO:0005737">
    <property type="term" value="C:cytoplasm"/>
    <property type="evidence" value="ECO:0007669"/>
    <property type="project" value="UniProtKB-SubCell"/>
</dbReference>
<keyword evidence="2 5" id="KW-0479">Metal-binding</keyword>
<dbReference type="InterPro" id="IPR012347">
    <property type="entry name" value="Ferritin-like"/>
</dbReference>
<keyword evidence="3" id="KW-0560">Oxidoreductase</keyword>
<dbReference type="SUPFAM" id="SSF47240">
    <property type="entry name" value="Ferritin-like"/>
    <property type="match status" value="1"/>
</dbReference>
<dbReference type="KEGG" id="pme:NATL1_08441"/>
<evidence type="ECO:0000256" key="5">
    <source>
        <dbReference type="PIRSR" id="PIRSR601519-1"/>
    </source>
</evidence>
<keyword evidence="1 6" id="KW-0409">Iron storage</keyword>
<dbReference type="Gene3D" id="1.20.1260.10">
    <property type="match status" value="1"/>
</dbReference>
<dbReference type="GO" id="GO:0006879">
    <property type="term" value="P:intracellular iron ion homeostasis"/>
    <property type="evidence" value="ECO:0007669"/>
    <property type="project" value="UniProtKB-KW"/>
</dbReference>
<dbReference type="PANTHER" id="PTHR11431:SF75">
    <property type="entry name" value="FERRITIN"/>
    <property type="match status" value="1"/>
</dbReference>
<dbReference type="GO" id="GO:0008199">
    <property type="term" value="F:ferric iron binding"/>
    <property type="evidence" value="ECO:0007669"/>
    <property type="project" value="InterPro"/>
</dbReference>
<dbReference type="InterPro" id="IPR008331">
    <property type="entry name" value="Ferritin_DPS_dom"/>
</dbReference>
<evidence type="ECO:0000256" key="3">
    <source>
        <dbReference type="ARBA" id="ARBA00023002"/>
    </source>
</evidence>
<dbReference type="AlphaFoldDB" id="A2C1P2"/>
<evidence type="ECO:0000256" key="1">
    <source>
        <dbReference type="ARBA" id="ARBA00022434"/>
    </source>
</evidence>
<dbReference type="HOGENOM" id="CLU_065681_1_2_3"/>
<dbReference type="InterPro" id="IPR001519">
    <property type="entry name" value="Ferritin"/>
</dbReference>
<dbReference type="EMBL" id="CP000553">
    <property type="protein sequence ID" value="ABM75402.1"/>
    <property type="molecule type" value="Genomic_DNA"/>
</dbReference>
<evidence type="ECO:0000313" key="9">
    <source>
        <dbReference type="Proteomes" id="UP000002592"/>
    </source>
</evidence>
<comment type="similarity">
    <text evidence="6">Belongs to the ferritin family. Prokaryotic subfamily.</text>
</comment>
<feature type="binding site" evidence="5">
    <location>
        <position position="39"/>
    </location>
    <ligand>
        <name>Fe cation</name>
        <dbReference type="ChEBI" id="CHEBI:24875"/>
        <label>1</label>
    </ligand>
</feature>
<feature type="domain" description="Ferritin-like diiron" evidence="7">
    <location>
        <begin position="22"/>
        <end position="167"/>
    </location>
</feature>
<evidence type="ECO:0000256" key="6">
    <source>
        <dbReference type="RuleBase" id="RU361145"/>
    </source>
</evidence>
<dbReference type="GO" id="GO:0006826">
    <property type="term" value="P:iron ion transport"/>
    <property type="evidence" value="ECO:0007669"/>
    <property type="project" value="InterPro"/>
</dbReference>
<comment type="function">
    <text evidence="6">Iron-storage protein.</text>
</comment>
<evidence type="ECO:0000256" key="4">
    <source>
        <dbReference type="ARBA" id="ARBA00023004"/>
    </source>
</evidence>
<name>A2C1P2_PROM1</name>
<reference evidence="9" key="1">
    <citation type="journal article" date="2007" name="PLoS Genet.">
        <title>Patterns and implications of gene gain and loss in the evolution of Prochlorococcus.</title>
        <authorList>
            <person name="Kettler G.C."/>
            <person name="Martiny A.C."/>
            <person name="Huang K."/>
            <person name="Zucker J."/>
            <person name="Coleman M.L."/>
            <person name="Rodrigue S."/>
            <person name="Chen F."/>
            <person name="Lapidus A."/>
            <person name="Ferriera S."/>
            <person name="Johnson J."/>
            <person name="Steglich C."/>
            <person name="Church G.M."/>
            <person name="Richardson P."/>
            <person name="Chisholm S.W."/>
        </authorList>
    </citation>
    <scope>NUCLEOTIDE SEQUENCE [LARGE SCALE GENOMIC DNA]</scope>
    <source>
        <strain evidence="9">NATL1A</strain>
    </source>
</reference>
<keyword evidence="6" id="KW-0963">Cytoplasm</keyword>
<comment type="subcellular location">
    <subcellularLocation>
        <location evidence="6">Cytoplasm</location>
    </subcellularLocation>
</comment>
<dbReference type="PROSITE" id="PS50905">
    <property type="entry name" value="FERRITIN_LIKE"/>
    <property type="match status" value="1"/>
</dbReference>
<dbReference type="InterPro" id="IPR009078">
    <property type="entry name" value="Ferritin-like_SF"/>
</dbReference>
<keyword evidence="4 5" id="KW-0408">Iron</keyword>
<feature type="binding site" evidence="5">
    <location>
        <position position="149"/>
    </location>
    <ligand>
        <name>Fe cation</name>
        <dbReference type="ChEBI" id="CHEBI:24875"/>
        <label>1</label>
    </ligand>
</feature>
<gene>
    <name evidence="8" type="ordered locus">NATL1_08441</name>
</gene>
<organism evidence="8 9">
    <name type="scientific">Prochlorococcus marinus (strain NATL1A)</name>
    <dbReference type="NCBI Taxonomy" id="167555"/>
    <lineage>
        <taxon>Bacteria</taxon>
        <taxon>Bacillati</taxon>
        <taxon>Cyanobacteriota</taxon>
        <taxon>Cyanophyceae</taxon>
        <taxon>Synechococcales</taxon>
        <taxon>Prochlorococcaceae</taxon>
        <taxon>Prochlorococcus</taxon>
    </lineage>
</organism>
<dbReference type="EC" id="1.16.3.2" evidence="6"/>
<feature type="binding site" evidence="5">
    <location>
        <position position="116"/>
    </location>
    <ligand>
        <name>Fe cation</name>
        <dbReference type="ChEBI" id="CHEBI:24875"/>
        <label>1</label>
    </ligand>
</feature>
<protein>
    <recommendedName>
        <fullName evidence="6">Ferritin</fullName>
        <ecNumber evidence="6">1.16.3.2</ecNumber>
    </recommendedName>
</protein>
<evidence type="ECO:0000259" key="7">
    <source>
        <dbReference type="PROSITE" id="PS50905"/>
    </source>
</evidence>
<accession>A2C1P2</accession>
<feature type="binding site" evidence="5">
    <location>
        <position position="72"/>
    </location>
    <ligand>
        <name>Fe cation</name>
        <dbReference type="ChEBI" id="CHEBI:24875"/>
        <label>1</label>
    </ligand>
</feature>
<evidence type="ECO:0000313" key="8">
    <source>
        <dbReference type="EMBL" id="ABM75402.1"/>
    </source>
</evidence>
<dbReference type="Pfam" id="PF00210">
    <property type="entry name" value="Ferritin"/>
    <property type="match status" value="1"/>
</dbReference>
<dbReference type="GO" id="GO:0016491">
    <property type="term" value="F:oxidoreductase activity"/>
    <property type="evidence" value="ECO:0007669"/>
    <property type="project" value="UniProtKB-KW"/>
</dbReference>